<name>A0A5N6R9D0_9ROSI</name>
<dbReference type="PANTHER" id="PTHR34145:SF68">
    <property type="entry name" value="FBD DOMAIN-CONTAINING PROTEIN"/>
    <property type="match status" value="1"/>
</dbReference>
<dbReference type="EMBL" id="CM017325">
    <property type="protein sequence ID" value="KAE8056725.1"/>
    <property type="molecule type" value="Genomic_DNA"/>
</dbReference>
<organism evidence="3 4">
    <name type="scientific">Carpinus fangiana</name>
    <dbReference type="NCBI Taxonomy" id="176857"/>
    <lineage>
        <taxon>Eukaryota</taxon>
        <taxon>Viridiplantae</taxon>
        <taxon>Streptophyta</taxon>
        <taxon>Embryophyta</taxon>
        <taxon>Tracheophyta</taxon>
        <taxon>Spermatophyta</taxon>
        <taxon>Magnoliopsida</taxon>
        <taxon>eudicotyledons</taxon>
        <taxon>Gunneridae</taxon>
        <taxon>Pentapetalae</taxon>
        <taxon>rosids</taxon>
        <taxon>fabids</taxon>
        <taxon>Fagales</taxon>
        <taxon>Betulaceae</taxon>
        <taxon>Carpinus</taxon>
    </lineage>
</organism>
<dbReference type="Pfam" id="PF00646">
    <property type="entry name" value="F-box"/>
    <property type="match status" value="1"/>
</dbReference>
<keyword evidence="4" id="KW-1185">Reference proteome</keyword>
<dbReference type="InterPro" id="IPR001810">
    <property type="entry name" value="F-box_dom"/>
</dbReference>
<dbReference type="AlphaFoldDB" id="A0A5N6R9D0"/>
<dbReference type="Proteomes" id="UP000327013">
    <property type="component" value="Chromosome 5"/>
</dbReference>
<dbReference type="SUPFAM" id="SSF81383">
    <property type="entry name" value="F-box domain"/>
    <property type="match status" value="1"/>
</dbReference>
<evidence type="ECO:0000313" key="4">
    <source>
        <dbReference type="Proteomes" id="UP000327013"/>
    </source>
</evidence>
<reference evidence="3 4" key="1">
    <citation type="submission" date="2019-06" db="EMBL/GenBank/DDBJ databases">
        <title>A chromosomal-level reference genome of Carpinus fangiana (Coryloideae, Betulaceae).</title>
        <authorList>
            <person name="Yang X."/>
            <person name="Wang Z."/>
            <person name="Zhang L."/>
            <person name="Hao G."/>
            <person name="Liu J."/>
            <person name="Yang Y."/>
        </authorList>
    </citation>
    <scope>NUCLEOTIDE SEQUENCE [LARGE SCALE GENOMIC DNA]</scope>
    <source>
        <strain evidence="3">Cfa_2016G</strain>
        <tissue evidence="3">Leaf</tissue>
    </source>
</reference>
<accession>A0A5N6R9D0</accession>
<evidence type="ECO:0000313" key="3">
    <source>
        <dbReference type="EMBL" id="KAE8056725.1"/>
    </source>
</evidence>
<feature type="domain" description="At1g61320/AtMIF1 LRR" evidence="2">
    <location>
        <begin position="137"/>
        <end position="380"/>
    </location>
</feature>
<dbReference type="InterPro" id="IPR036047">
    <property type="entry name" value="F-box-like_dom_sf"/>
</dbReference>
<dbReference type="PANTHER" id="PTHR34145">
    <property type="entry name" value="OS02G0105600 PROTEIN"/>
    <property type="match status" value="1"/>
</dbReference>
<proteinExistence type="predicted"/>
<dbReference type="InterPro" id="IPR055357">
    <property type="entry name" value="LRR_At1g61320_AtMIF1"/>
</dbReference>
<dbReference type="Pfam" id="PF23622">
    <property type="entry name" value="LRR_At1g61320_AtMIF1"/>
    <property type="match status" value="1"/>
</dbReference>
<dbReference type="InterPro" id="IPR032675">
    <property type="entry name" value="LRR_dom_sf"/>
</dbReference>
<gene>
    <name evidence="3" type="ORF">FH972_013470</name>
</gene>
<dbReference type="Gene3D" id="3.80.10.10">
    <property type="entry name" value="Ribonuclease Inhibitor"/>
    <property type="match status" value="1"/>
</dbReference>
<feature type="domain" description="F-box" evidence="1">
    <location>
        <begin position="1"/>
        <end position="35"/>
    </location>
</feature>
<sequence length="425" mass="49148">MPDDVLVSILSLITMKEAGRTSVLSRRWQKLWTFVPNLNFDAQERLNYLVDHRGERGVGRLYRIERTKYVKWVNGVVKLHQAPAIDQFRVSFDLFADYRHDLDNWVKFAIEKRVQRLELSFDKYRTNHCPFPSLYRTLSFPRCNSLRVLSLKYLSVSGEVLEYFICNCPFLERLCVQDSETLVNLKVAGPLLRLKYLEIERCLNLQNLEISAKNLVSFVYYGPTITMPFKYVPNLVEMSLGGKYCEYSICKFCEFPSYLSRLEMLILNLPMSKKKMKLLEFPTLSSLKQLELISYSKANASLLGLTSLFKAAPVLCRLTLKLHFYGPSGGRKVKKSPKCLLPCLKLVELVGFVGQPIDVEYVAYLVENAIELEKIIIDPRRPLMIGRPLDSKDIELIQAARERVKILKRELSLRELSLGDRLVIL</sequence>
<evidence type="ECO:0000259" key="1">
    <source>
        <dbReference type="Pfam" id="PF00646"/>
    </source>
</evidence>
<dbReference type="SUPFAM" id="SSF52047">
    <property type="entry name" value="RNI-like"/>
    <property type="match status" value="1"/>
</dbReference>
<dbReference type="InterPro" id="IPR053772">
    <property type="entry name" value="At1g61320/At1g61330-like"/>
</dbReference>
<evidence type="ECO:0000259" key="2">
    <source>
        <dbReference type="Pfam" id="PF23622"/>
    </source>
</evidence>
<dbReference type="OrthoDB" id="613853at2759"/>
<protein>
    <submittedName>
        <fullName evidence="3">Uncharacterized protein</fullName>
    </submittedName>
</protein>